<dbReference type="InterPro" id="IPR056551">
    <property type="entry name" value="Beta-prop_NOL10_N"/>
</dbReference>
<dbReference type="Proteomes" id="UP001054889">
    <property type="component" value="Unassembled WGS sequence"/>
</dbReference>
<dbReference type="EMBL" id="BQKI01000075">
    <property type="protein sequence ID" value="GJN20500.1"/>
    <property type="molecule type" value="Genomic_DNA"/>
</dbReference>
<reference evidence="2" key="2">
    <citation type="submission" date="2021-12" db="EMBL/GenBank/DDBJ databases">
        <title>Resequencing data analysis of finger millet.</title>
        <authorList>
            <person name="Hatakeyama M."/>
            <person name="Aluri S."/>
            <person name="Balachadran M.T."/>
            <person name="Sivarajan S.R."/>
            <person name="Poveda L."/>
            <person name="Shimizu-Inatsugi R."/>
            <person name="Schlapbach R."/>
            <person name="Sreeman S.M."/>
            <person name="Shimizu K.K."/>
        </authorList>
    </citation>
    <scope>NUCLEOTIDE SEQUENCE</scope>
</reference>
<gene>
    <name evidence="2" type="primary">gb07886</name>
    <name evidence="2" type="ORF">PR202_gb07886</name>
</gene>
<evidence type="ECO:0000259" key="1">
    <source>
        <dbReference type="Pfam" id="PF23098"/>
    </source>
</evidence>
<evidence type="ECO:0000313" key="3">
    <source>
        <dbReference type="Proteomes" id="UP001054889"/>
    </source>
</evidence>
<dbReference type="GO" id="GO:0030686">
    <property type="term" value="C:90S preribosome"/>
    <property type="evidence" value="ECO:0007669"/>
    <property type="project" value="TreeGrafter"/>
</dbReference>
<dbReference type="Gene3D" id="2.130.10.10">
    <property type="entry name" value="YVTN repeat-like/Quinoprotein amine dehydrogenase"/>
    <property type="match status" value="1"/>
</dbReference>
<accession>A0AAV5EE22</accession>
<dbReference type="InterPro" id="IPR040382">
    <property type="entry name" value="NOL10/Enp2"/>
</dbReference>
<dbReference type="PANTHER" id="PTHR14927:SF0">
    <property type="entry name" value="NUCLEOLAR PROTEIN 10"/>
    <property type="match status" value="1"/>
</dbReference>
<protein>
    <recommendedName>
        <fullName evidence="1">Nucleolar protein 10-like N-terminal domain-containing protein</fullName>
    </recommendedName>
</protein>
<sequence length="258" mass="28898">MASTHAGTLKATSINGVKLYSLTGNRYVPPWVLAKTKRSLRKDKKYQRRLDLIHDLRFETATTKINVTPDEQYVIASGILPPQVKVYELKELSMKFERHLISEIINFQILGDDYSKLAFLCADRSVNLHAKYGSHYSFENSKGRFLASLSSQSPGINVVTRSKIHGLVASGGEDGAVECFDMRKKSSVGRINIPALSSEDYNQEVTSLRFDEDQGYLIAVGSSTGKVWLLLVIFWFDVPCSFLSVPNLLFRSQVLLPS</sequence>
<name>A0AAV5EE22_ELECO</name>
<organism evidence="2 3">
    <name type="scientific">Eleusine coracana subsp. coracana</name>
    <dbReference type="NCBI Taxonomy" id="191504"/>
    <lineage>
        <taxon>Eukaryota</taxon>
        <taxon>Viridiplantae</taxon>
        <taxon>Streptophyta</taxon>
        <taxon>Embryophyta</taxon>
        <taxon>Tracheophyta</taxon>
        <taxon>Spermatophyta</taxon>
        <taxon>Magnoliopsida</taxon>
        <taxon>Liliopsida</taxon>
        <taxon>Poales</taxon>
        <taxon>Poaceae</taxon>
        <taxon>PACMAD clade</taxon>
        <taxon>Chloridoideae</taxon>
        <taxon>Cynodonteae</taxon>
        <taxon>Eleusininae</taxon>
        <taxon>Eleusine</taxon>
    </lineage>
</organism>
<dbReference type="GO" id="GO:0032040">
    <property type="term" value="C:small-subunit processome"/>
    <property type="evidence" value="ECO:0007669"/>
    <property type="project" value="TreeGrafter"/>
</dbReference>
<keyword evidence="3" id="KW-1185">Reference proteome</keyword>
<evidence type="ECO:0000313" key="2">
    <source>
        <dbReference type="EMBL" id="GJN20500.1"/>
    </source>
</evidence>
<proteinExistence type="predicted"/>
<dbReference type="PANTHER" id="PTHR14927">
    <property type="entry name" value="NUCLEOLAR PROTEIN 10"/>
    <property type="match status" value="1"/>
</dbReference>
<dbReference type="AlphaFoldDB" id="A0AAV5EE22"/>
<feature type="domain" description="Nucleolar protein 10-like N-terminal" evidence="1">
    <location>
        <begin position="141"/>
        <end position="229"/>
    </location>
</feature>
<comment type="caution">
    <text evidence="2">The sequence shown here is derived from an EMBL/GenBank/DDBJ whole genome shotgun (WGS) entry which is preliminary data.</text>
</comment>
<dbReference type="GO" id="GO:0000462">
    <property type="term" value="P:maturation of SSU-rRNA from tricistronic rRNA transcript (SSU-rRNA, 5.8S rRNA, LSU-rRNA)"/>
    <property type="evidence" value="ECO:0007669"/>
    <property type="project" value="TreeGrafter"/>
</dbReference>
<dbReference type="SUPFAM" id="SSF50978">
    <property type="entry name" value="WD40 repeat-like"/>
    <property type="match status" value="1"/>
</dbReference>
<dbReference type="InterPro" id="IPR015943">
    <property type="entry name" value="WD40/YVTN_repeat-like_dom_sf"/>
</dbReference>
<dbReference type="Pfam" id="PF23098">
    <property type="entry name" value="Beta-prop_NOL10_N"/>
    <property type="match status" value="2"/>
</dbReference>
<dbReference type="InterPro" id="IPR036322">
    <property type="entry name" value="WD40_repeat_dom_sf"/>
</dbReference>
<reference evidence="2" key="1">
    <citation type="journal article" date="2018" name="DNA Res.">
        <title>Multiple hybrid de novo genome assembly of finger millet, an orphan allotetraploid crop.</title>
        <authorList>
            <person name="Hatakeyama M."/>
            <person name="Aluri S."/>
            <person name="Balachadran M.T."/>
            <person name="Sivarajan S.R."/>
            <person name="Patrignani A."/>
            <person name="Gruter S."/>
            <person name="Poveda L."/>
            <person name="Shimizu-Inatsugi R."/>
            <person name="Baeten J."/>
            <person name="Francoijs K.J."/>
            <person name="Nataraja K.N."/>
            <person name="Reddy Y.A.N."/>
            <person name="Phadnis S."/>
            <person name="Ravikumar R.L."/>
            <person name="Schlapbach R."/>
            <person name="Sreeman S.M."/>
            <person name="Shimizu K.K."/>
        </authorList>
    </citation>
    <scope>NUCLEOTIDE SEQUENCE</scope>
</reference>
<feature type="domain" description="Nucleolar protein 10-like N-terminal" evidence="1">
    <location>
        <begin position="14"/>
        <end position="130"/>
    </location>
</feature>